<accession>A0ABN9ZF16</accession>
<gene>
    <name evidence="2" type="ORF">MPIPNATIZW_LOCUS4849</name>
</gene>
<feature type="region of interest" description="Disordered" evidence="1">
    <location>
        <begin position="1"/>
        <end position="37"/>
    </location>
</feature>
<sequence>MDSLSCNSAEGSPRKDGAAKQPSPGVKGKAKASRTSTNIPKIVVTSASNEILSRSPEQRTIREEVVFGPYARHRNPSTIDAYALISAE</sequence>
<dbReference type="PANTHER" id="PTHR38649">
    <property type="entry name" value="SPERMATOGENESIS-ASSOCIATED PROTEIN 33"/>
    <property type="match status" value="1"/>
</dbReference>
<protein>
    <submittedName>
        <fullName evidence="2">Uncharacterized protein</fullName>
    </submittedName>
</protein>
<evidence type="ECO:0000313" key="3">
    <source>
        <dbReference type="Proteomes" id="UP001314169"/>
    </source>
</evidence>
<feature type="compositionally biased region" description="Polar residues" evidence="1">
    <location>
        <begin position="1"/>
        <end position="10"/>
    </location>
</feature>
<reference evidence="2" key="1">
    <citation type="submission" date="2023-12" db="EMBL/GenBank/DDBJ databases">
        <authorList>
            <person name="Brown T."/>
        </authorList>
    </citation>
    <scope>NUCLEOTIDE SEQUENCE</scope>
</reference>
<dbReference type="Pfam" id="PF15382">
    <property type="entry name" value="DUF4609"/>
    <property type="match status" value="1"/>
</dbReference>
<dbReference type="PANTHER" id="PTHR38649:SF1">
    <property type="entry name" value="SPERMATOGENESIS-ASSOCIATED PROTEIN 33"/>
    <property type="match status" value="1"/>
</dbReference>
<dbReference type="EMBL" id="OY882872">
    <property type="protein sequence ID" value="CAK6436543.1"/>
    <property type="molecule type" value="Genomic_DNA"/>
</dbReference>
<organism evidence="2 3">
    <name type="scientific">Pipistrellus nathusii</name>
    <name type="common">Nathusius' pipistrelle</name>
    <dbReference type="NCBI Taxonomy" id="59473"/>
    <lineage>
        <taxon>Eukaryota</taxon>
        <taxon>Metazoa</taxon>
        <taxon>Chordata</taxon>
        <taxon>Craniata</taxon>
        <taxon>Vertebrata</taxon>
        <taxon>Euteleostomi</taxon>
        <taxon>Mammalia</taxon>
        <taxon>Eutheria</taxon>
        <taxon>Laurasiatheria</taxon>
        <taxon>Chiroptera</taxon>
        <taxon>Yangochiroptera</taxon>
        <taxon>Vespertilionidae</taxon>
        <taxon>Pipistrellus</taxon>
    </lineage>
</organism>
<keyword evidence="3" id="KW-1185">Reference proteome</keyword>
<name>A0ABN9ZF16_PIPNA</name>
<evidence type="ECO:0000256" key="1">
    <source>
        <dbReference type="SAM" id="MobiDB-lite"/>
    </source>
</evidence>
<dbReference type="Proteomes" id="UP001314169">
    <property type="component" value="Chromosome 15"/>
</dbReference>
<dbReference type="InterPro" id="IPR027930">
    <property type="entry name" value="DUF4609"/>
</dbReference>
<evidence type="ECO:0000313" key="2">
    <source>
        <dbReference type="EMBL" id="CAK6436543.1"/>
    </source>
</evidence>
<proteinExistence type="predicted"/>